<dbReference type="RefSeq" id="WP_305110151.1">
    <property type="nucleotide sequence ID" value="NZ_JAUTIX010000001.1"/>
</dbReference>
<name>A0AA90NE62_9ACTN</name>
<gene>
    <name evidence="3" type="ORF">Q7X28_02230</name>
</gene>
<evidence type="ECO:0000313" key="4">
    <source>
        <dbReference type="Proteomes" id="UP001178281"/>
    </source>
</evidence>
<protein>
    <submittedName>
        <fullName evidence="3">DUF4333 domain-containing protein</fullName>
    </submittedName>
</protein>
<dbReference type="InterPro" id="IPR025637">
    <property type="entry name" value="DUF4333"/>
</dbReference>
<feature type="compositionally biased region" description="Basic and acidic residues" evidence="1">
    <location>
        <begin position="8"/>
        <end position="17"/>
    </location>
</feature>
<dbReference type="AlphaFoldDB" id="A0AA90NE62"/>
<proteinExistence type="predicted"/>
<evidence type="ECO:0000313" key="3">
    <source>
        <dbReference type="EMBL" id="MDP0396734.1"/>
    </source>
</evidence>
<feature type="region of interest" description="Disordered" evidence="1">
    <location>
        <begin position="1"/>
        <end position="22"/>
    </location>
</feature>
<organism evidence="3 4">
    <name type="scientific">Tsukamurella strandjordii</name>
    <dbReference type="NCBI Taxonomy" id="147577"/>
    <lineage>
        <taxon>Bacteria</taxon>
        <taxon>Bacillati</taxon>
        <taxon>Actinomycetota</taxon>
        <taxon>Actinomycetes</taxon>
        <taxon>Mycobacteriales</taxon>
        <taxon>Tsukamurellaceae</taxon>
        <taxon>Tsukamurella</taxon>
    </lineage>
</organism>
<evidence type="ECO:0000259" key="2">
    <source>
        <dbReference type="Pfam" id="PF14230"/>
    </source>
</evidence>
<comment type="caution">
    <text evidence="3">The sequence shown here is derived from an EMBL/GenBank/DDBJ whole genome shotgun (WGS) entry which is preliminary data.</text>
</comment>
<evidence type="ECO:0000256" key="1">
    <source>
        <dbReference type="SAM" id="MobiDB-lite"/>
    </source>
</evidence>
<dbReference type="Proteomes" id="UP001178281">
    <property type="component" value="Unassembled WGS sequence"/>
</dbReference>
<sequence length="84" mass="8678">MGASTSEVSKEELESRSSEILAKEVGVTPDSVVCDGPLKAEIGGSQRCVINKGGGSIGMTATITNVQVDEAKWDVKVDDIPAGK</sequence>
<reference evidence="3" key="1">
    <citation type="submission" date="2023-08" db="EMBL/GenBank/DDBJ databases">
        <title>The draft genome of Tsukamurella strandjordii strain 050030.</title>
        <authorList>
            <person name="Zhao F."/>
            <person name="Feng Y."/>
            <person name="Zong Z."/>
        </authorList>
    </citation>
    <scope>NUCLEOTIDE SEQUENCE</scope>
    <source>
        <strain evidence="3">050030</strain>
    </source>
</reference>
<keyword evidence="4" id="KW-1185">Reference proteome</keyword>
<accession>A0AA90NE62</accession>
<dbReference type="Pfam" id="PF14230">
    <property type="entry name" value="DUF4333"/>
    <property type="match status" value="1"/>
</dbReference>
<dbReference type="EMBL" id="JAUTIX010000001">
    <property type="protein sequence ID" value="MDP0396734.1"/>
    <property type="molecule type" value="Genomic_DNA"/>
</dbReference>
<feature type="domain" description="DUF4333" evidence="2">
    <location>
        <begin position="4"/>
        <end position="67"/>
    </location>
</feature>